<organism evidence="1 2">
    <name type="scientific">Mycena venus</name>
    <dbReference type="NCBI Taxonomy" id="2733690"/>
    <lineage>
        <taxon>Eukaryota</taxon>
        <taxon>Fungi</taxon>
        <taxon>Dikarya</taxon>
        <taxon>Basidiomycota</taxon>
        <taxon>Agaricomycotina</taxon>
        <taxon>Agaricomycetes</taxon>
        <taxon>Agaricomycetidae</taxon>
        <taxon>Agaricales</taxon>
        <taxon>Marasmiineae</taxon>
        <taxon>Mycenaceae</taxon>
        <taxon>Mycena</taxon>
    </lineage>
</organism>
<evidence type="ECO:0000313" key="1">
    <source>
        <dbReference type="EMBL" id="KAF7369488.1"/>
    </source>
</evidence>
<name>A0A8H6YZQ2_9AGAR</name>
<evidence type="ECO:0000313" key="2">
    <source>
        <dbReference type="Proteomes" id="UP000620124"/>
    </source>
</evidence>
<protein>
    <submittedName>
        <fullName evidence="1">Uncharacterized protein</fullName>
    </submittedName>
</protein>
<reference evidence="1" key="1">
    <citation type="submission" date="2020-05" db="EMBL/GenBank/DDBJ databases">
        <title>Mycena genomes resolve the evolution of fungal bioluminescence.</title>
        <authorList>
            <person name="Tsai I.J."/>
        </authorList>
    </citation>
    <scope>NUCLEOTIDE SEQUENCE</scope>
    <source>
        <strain evidence="1">CCC161011</strain>
    </source>
</reference>
<sequence>MLGCLTLYKITSARLHVAFSPSLPFSSVPKLRNGPGIVQLSIWRTRLTCSVISVLLLYLFSSRAESMVRQTKQPFVDLAEQSVVSLMEPETLNEDGGFTESVEGTQQKGNSRYRNARLGAGSIDILPRFESVERKFNILNIQIYSPPGAASIAVILFIMCAEFRPHRKALGYLSITASILESALLHASARRTYSV</sequence>
<comment type="caution">
    <text evidence="1">The sequence shown here is derived from an EMBL/GenBank/DDBJ whole genome shotgun (WGS) entry which is preliminary data.</text>
</comment>
<keyword evidence="2" id="KW-1185">Reference proteome</keyword>
<gene>
    <name evidence="1" type="ORF">MVEN_00278500</name>
</gene>
<dbReference type="EMBL" id="JACAZI010000002">
    <property type="protein sequence ID" value="KAF7369488.1"/>
    <property type="molecule type" value="Genomic_DNA"/>
</dbReference>
<dbReference type="Proteomes" id="UP000620124">
    <property type="component" value="Unassembled WGS sequence"/>
</dbReference>
<accession>A0A8H6YZQ2</accession>
<dbReference type="AlphaFoldDB" id="A0A8H6YZQ2"/>
<proteinExistence type="predicted"/>